<feature type="region of interest" description="Disordered" evidence="1">
    <location>
        <begin position="79"/>
        <end position="102"/>
    </location>
</feature>
<comment type="caution">
    <text evidence="3">The sequence shown here is derived from an EMBL/GenBank/DDBJ whole genome shotgun (WGS) entry which is preliminary data.</text>
</comment>
<feature type="region of interest" description="Disordered" evidence="1">
    <location>
        <begin position="155"/>
        <end position="174"/>
    </location>
</feature>
<feature type="region of interest" description="Disordered" evidence="1">
    <location>
        <begin position="1"/>
        <end position="29"/>
    </location>
</feature>
<feature type="compositionally biased region" description="Basic and acidic residues" evidence="1">
    <location>
        <begin position="19"/>
        <end position="29"/>
    </location>
</feature>
<accession>A0A9Q0G7X0</accession>
<evidence type="ECO:0000256" key="1">
    <source>
        <dbReference type="SAM" id="MobiDB-lite"/>
    </source>
</evidence>
<reference evidence="3" key="1">
    <citation type="submission" date="2022-02" db="EMBL/GenBank/DDBJ databases">
        <authorList>
            <person name="Henning P.M."/>
            <person name="McCubbin A.G."/>
            <person name="Shore J.S."/>
        </authorList>
    </citation>
    <scope>NUCLEOTIDE SEQUENCE</scope>
    <source>
        <strain evidence="3">F60SS</strain>
        <tissue evidence="3">Leaves</tissue>
    </source>
</reference>
<dbReference type="AlphaFoldDB" id="A0A9Q0G7X0"/>
<evidence type="ECO:0000259" key="2">
    <source>
        <dbReference type="PROSITE" id="PS51279"/>
    </source>
</evidence>
<dbReference type="PANTHER" id="PTHR48407:SF1">
    <property type="entry name" value="CRANIOFACIAL DEVELOPMENT PROTEIN 1"/>
    <property type="match status" value="1"/>
</dbReference>
<evidence type="ECO:0000313" key="4">
    <source>
        <dbReference type="Proteomes" id="UP001141552"/>
    </source>
</evidence>
<dbReference type="InterPro" id="IPR027124">
    <property type="entry name" value="Swc5/CFDP1/2"/>
</dbReference>
<feature type="region of interest" description="Disordered" evidence="1">
    <location>
        <begin position="120"/>
        <end position="141"/>
    </location>
</feature>
<dbReference type="PROSITE" id="PS51279">
    <property type="entry name" value="BCNT_C"/>
    <property type="match status" value="1"/>
</dbReference>
<proteinExistence type="predicted"/>
<keyword evidence="4" id="KW-1185">Reference proteome</keyword>
<dbReference type="Proteomes" id="UP001141552">
    <property type="component" value="Unassembled WGS sequence"/>
</dbReference>
<evidence type="ECO:0000313" key="3">
    <source>
        <dbReference type="EMBL" id="KAJ4843894.1"/>
    </source>
</evidence>
<dbReference type="Pfam" id="PF07572">
    <property type="entry name" value="BCNT"/>
    <property type="match status" value="1"/>
</dbReference>
<organism evidence="3 4">
    <name type="scientific">Turnera subulata</name>
    <dbReference type="NCBI Taxonomy" id="218843"/>
    <lineage>
        <taxon>Eukaryota</taxon>
        <taxon>Viridiplantae</taxon>
        <taxon>Streptophyta</taxon>
        <taxon>Embryophyta</taxon>
        <taxon>Tracheophyta</taxon>
        <taxon>Spermatophyta</taxon>
        <taxon>Magnoliopsida</taxon>
        <taxon>eudicotyledons</taxon>
        <taxon>Gunneridae</taxon>
        <taxon>Pentapetalae</taxon>
        <taxon>rosids</taxon>
        <taxon>fabids</taxon>
        <taxon>Malpighiales</taxon>
        <taxon>Passifloraceae</taxon>
        <taxon>Turnera</taxon>
    </lineage>
</organism>
<feature type="domain" description="BCNT-C" evidence="2">
    <location>
        <begin position="234"/>
        <end position="315"/>
    </location>
</feature>
<dbReference type="InterPro" id="IPR011421">
    <property type="entry name" value="BCNT-C"/>
</dbReference>
<dbReference type="OrthoDB" id="445677at2759"/>
<feature type="compositionally biased region" description="Polar residues" evidence="1">
    <location>
        <begin position="165"/>
        <end position="174"/>
    </location>
</feature>
<reference evidence="3" key="2">
    <citation type="journal article" date="2023" name="Plants (Basel)">
        <title>Annotation of the Turnera subulata (Passifloraceae) Draft Genome Reveals the S-Locus Evolved after the Divergence of Turneroideae from Passifloroideae in a Stepwise Manner.</title>
        <authorList>
            <person name="Henning P.M."/>
            <person name="Roalson E.H."/>
            <person name="Mir W."/>
            <person name="McCubbin A.G."/>
            <person name="Shore J.S."/>
        </authorList>
    </citation>
    <scope>NUCLEOTIDE SEQUENCE</scope>
    <source>
        <strain evidence="3">F60SS</strain>
    </source>
</reference>
<protein>
    <recommendedName>
        <fullName evidence="2">BCNT-C domain-containing protein</fullName>
    </recommendedName>
</protein>
<gene>
    <name evidence="3" type="ORF">Tsubulata_025944</name>
</gene>
<dbReference type="EMBL" id="JAKUCV010002118">
    <property type="protein sequence ID" value="KAJ4843894.1"/>
    <property type="molecule type" value="Genomic_DNA"/>
</dbReference>
<sequence length="324" mass="35667">MGSQVEAANQVDPASASEPKPEVNETEARAEAIWEKMSKGVSNDIVKTFSNKRSSSSVSTAPQKHNDNWVRYLGLSSKVTESHSADTQESIPGGAQDGANDKDKNVAAIWEKMNKGISNKTSKTILNKSSSATNTSSEKKSDNWMSYLGLATKKTDCTERDAPQTEPSGMQNGINDDARKLAAAALSAVKNAAAATSGRGKIEITEVRDFAGQEIEVKKLVDAESREAAEKAKAPAPSAVDAVLEQIKKKQKLSVLDKTKKDWGEFKEDNKGLEDELDAYKKSSNQYLDKVSFLERTDYREFERERDARLALQSRRRPDMREDL</sequence>
<name>A0A9Q0G7X0_9ROSI</name>
<feature type="compositionally biased region" description="Polar residues" evidence="1">
    <location>
        <begin position="120"/>
        <end position="136"/>
    </location>
</feature>
<dbReference type="PANTHER" id="PTHR48407">
    <property type="entry name" value="CRANIOFACIAL DEVELOPMENT PROTEIN 1"/>
    <property type="match status" value="1"/>
</dbReference>